<comment type="caution">
    <text evidence="2">The sequence shown here is derived from an EMBL/GenBank/DDBJ whole genome shotgun (WGS) entry which is preliminary data.</text>
</comment>
<sequence>MKKIILISSLSLTMVVGTSWAKPNLVLAETCNYFAGTAVTGKSINIDLCSIVPASSRSVDFVYYLGNQRLVSQANCDNGTWTTFPEREIHRPRSQATQTMLEVVCSYRLDSSQSTSRIATAIVFSPPSNVRTSPNGNIICSVRERRNINIYGSVGSWYYTNVCGEMGVIHSSQIKFDN</sequence>
<dbReference type="RefSeq" id="WP_110580414.1">
    <property type="nucleotide sequence ID" value="NZ_BDSG01000135.1"/>
</dbReference>
<keyword evidence="1" id="KW-0732">Signal</keyword>
<proteinExistence type="predicted"/>
<evidence type="ECO:0008006" key="4">
    <source>
        <dbReference type="Google" id="ProtNLM"/>
    </source>
</evidence>
<gene>
    <name evidence="2" type="ORF">MSj_03785</name>
</gene>
<feature type="chain" id="PRO_5016345407" description="SH3b domain-containing protein" evidence="1">
    <location>
        <begin position="22"/>
        <end position="178"/>
    </location>
</feature>
<dbReference type="Proteomes" id="UP000248272">
    <property type="component" value="Unassembled WGS sequence"/>
</dbReference>
<evidence type="ECO:0000313" key="2">
    <source>
        <dbReference type="EMBL" id="GBL12270.1"/>
    </source>
</evidence>
<dbReference type="EMBL" id="BDSG01000135">
    <property type="protein sequence ID" value="GBL12270.1"/>
    <property type="molecule type" value="Genomic_DNA"/>
</dbReference>
<accession>A0A2Z6V515</accession>
<organism evidence="2 3">
    <name type="scientific">Microcystis aeruginosa Sj</name>
    <dbReference type="NCBI Taxonomy" id="1979544"/>
    <lineage>
        <taxon>Bacteria</taxon>
        <taxon>Bacillati</taxon>
        <taxon>Cyanobacteriota</taxon>
        <taxon>Cyanophyceae</taxon>
        <taxon>Oscillatoriophycideae</taxon>
        <taxon>Chroococcales</taxon>
        <taxon>Microcystaceae</taxon>
        <taxon>Microcystis</taxon>
    </lineage>
</organism>
<name>A0A2Z6V515_MICAE</name>
<protein>
    <recommendedName>
        <fullName evidence="4">SH3b domain-containing protein</fullName>
    </recommendedName>
</protein>
<feature type="signal peptide" evidence="1">
    <location>
        <begin position="1"/>
        <end position="21"/>
    </location>
</feature>
<evidence type="ECO:0000313" key="3">
    <source>
        <dbReference type="Proteomes" id="UP000248272"/>
    </source>
</evidence>
<reference evidence="2 3" key="1">
    <citation type="journal article" date="2018" name="Front. Microbiol.">
        <title>Adaptation of the Freshwater Bloom-Forming Cyanobacterium Microcystis aeruginosa to Brackish Water Is Driven by Recent Horizontal Transfer of Sucrose Genes.</title>
        <authorList>
            <person name="Tanabe Y."/>
            <person name="Hodoki Y."/>
            <person name="Sano T."/>
            <person name="Tada K."/>
            <person name="Watanabe M.M."/>
        </authorList>
    </citation>
    <scope>NUCLEOTIDE SEQUENCE [LARGE SCALE GENOMIC DNA]</scope>
    <source>
        <strain evidence="2 3">Sj</strain>
    </source>
</reference>
<evidence type="ECO:0000256" key="1">
    <source>
        <dbReference type="SAM" id="SignalP"/>
    </source>
</evidence>
<dbReference type="AlphaFoldDB" id="A0A2Z6V515"/>